<feature type="transmembrane region" description="Helical" evidence="5">
    <location>
        <begin position="34"/>
        <end position="56"/>
    </location>
</feature>
<evidence type="ECO:0000256" key="4">
    <source>
        <dbReference type="ARBA" id="ARBA00023136"/>
    </source>
</evidence>
<accession>A0A939QFT3</accession>
<evidence type="ECO:0000256" key="3">
    <source>
        <dbReference type="ARBA" id="ARBA00022989"/>
    </source>
</evidence>
<feature type="transmembrane region" description="Helical" evidence="5">
    <location>
        <begin position="118"/>
        <end position="138"/>
    </location>
</feature>
<feature type="transmembrane region" description="Helical" evidence="5">
    <location>
        <begin position="170"/>
        <end position="191"/>
    </location>
</feature>
<dbReference type="GO" id="GO:0012505">
    <property type="term" value="C:endomembrane system"/>
    <property type="evidence" value="ECO:0007669"/>
    <property type="project" value="UniProtKB-SubCell"/>
</dbReference>
<keyword evidence="4 5" id="KW-0472">Membrane</keyword>
<dbReference type="Pfam" id="PF04191">
    <property type="entry name" value="PEMT"/>
    <property type="match status" value="1"/>
</dbReference>
<comment type="subcellular location">
    <subcellularLocation>
        <location evidence="1">Endomembrane system</location>
        <topology evidence="1">Multi-pass membrane protein</topology>
    </subcellularLocation>
</comment>
<feature type="transmembrane region" description="Helical" evidence="5">
    <location>
        <begin position="68"/>
        <end position="88"/>
    </location>
</feature>
<feature type="transmembrane region" description="Helical" evidence="5">
    <location>
        <begin position="203"/>
        <end position="224"/>
    </location>
</feature>
<evidence type="ECO:0000256" key="1">
    <source>
        <dbReference type="ARBA" id="ARBA00004127"/>
    </source>
</evidence>
<protein>
    <submittedName>
        <fullName evidence="6">Isoprenylcysteine carboxylmethyltransferase family protein</fullName>
    </submittedName>
</protein>
<evidence type="ECO:0000313" key="7">
    <source>
        <dbReference type="Proteomes" id="UP000668403"/>
    </source>
</evidence>
<organism evidence="6 7">
    <name type="scientific">Leucobacter tardus</name>
    <dbReference type="NCBI Taxonomy" id="501483"/>
    <lineage>
        <taxon>Bacteria</taxon>
        <taxon>Bacillati</taxon>
        <taxon>Actinomycetota</taxon>
        <taxon>Actinomycetes</taxon>
        <taxon>Micrococcales</taxon>
        <taxon>Microbacteriaceae</taxon>
        <taxon>Leucobacter</taxon>
    </lineage>
</organism>
<dbReference type="AlphaFoldDB" id="A0A939QFT3"/>
<keyword evidence="7" id="KW-1185">Reference proteome</keyword>
<sequence>MRDRDAVPPDSRIPAPVRGFWVVASAQARILGRAYFAAQAVLGAAWWIGVAVWSEVGRVTLGALDPRWVAVLDIPLFVVASGAAALGFTWPRRVAVVWTVLVAAAMVGYATATGLAGWGALLMIAAAVGSVLAAMLVAHGRVPAERLLRGPLAFQVAPARGPDQQFVRTLLQLTGFWVLFLAIIPAVLVFVEIRWGIRVAWVPAVRSAGAVMLVLASGLGLWAARTMARLGDGTPLPSASPNRLVIAGPYRWVRNPMAAAGIAQAIGVGLLMSSWTTVVYAVCGALYWHALVRPLEEADLEVRFGEAFRRYRECVGLWVPWRGALRQRCATRR</sequence>
<comment type="caution">
    <text evidence="6">The sequence shown here is derived from an EMBL/GenBank/DDBJ whole genome shotgun (WGS) entry which is preliminary data.</text>
</comment>
<gene>
    <name evidence="6" type="ORF">J4H85_05045</name>
</gene>
<evidence type="ECO:0000256" key="2">
    <source>
        <dbReference type="ARBA" id="ARBA00022692"/>
    </source>
</evidence>
<dbReference type="Proteomes" id="UP000668403">
    <property type="component" value="Unassembled WGS sequence"/>
</dbReference>
<proteinExistence type="predicted"/>
<dbReference type="EMBL" id="JAGFBF010000002">
    <property type="protein sequence ID" value="MBO2989363.1"/>
    <property type="molecule type" value="Genomic_DNA"/>
</dbReference>
<name>A0A939QFT3_9MICO</name>
<evidence type="ECO:0000256" key="5">
    <source>
        <dbReference type="SAM" id="Phobius"/>
    </source>
</evidence>
<reference evidence="6" key="1">
    <citation type="submission" date="2021-03" db="EMBL/GenBank/DDBJ databases">
        <title>Leucobacter chromiisoli sp. nov., isolated from chromium-containing soil of chemical plant.</title>
        <authorList>
            <person name="Xu Z."/>
        </authorList>
    </citation>
    <scope>NUCLEOTIDE SEQUENCE</scope>
    <source>
        <strain evidence="6">K 70/01</strain>
    </source>
</reference>
<dbReference type="InterPro" id="IPR007318">
    <property type="entry name" value="Phopholipid_MeTrfase"/>
</dbReference>
<keyword evidence="3 5" id="KW-1133">Transmembrane helix</keyword>
<dbReference type="Gene3D" id="1.20.120.1630">
    <property type="match status" value="1"/>
</dbReference>
<evidence type="ECO:0000313" key="6">
    <source>
        <dbReference type="EMBL" id="MBO2989363.1"/>
    </source>
</evidence>
<feature type="transmembrane region" description="Helical" evidence="5">
    <location>
        <begin position="95"/>
        <end position="112"/>
    </location>
</feature>
<dbReference type="RefSeq" id="WP_208237512.1">
    <property type="nucleotide sequence ID" value="NZ_BAAAQU010000001.1"/>
</dbReference>
<keyword evidence="2 5" id="KW-0812">Transmembrane</keyword>